<protein>
    <recommendedName>
        <fullName evidence="1">Amine oxidase domain-containing protein</fullName>
    </recommendedName>
</protein>
<dbReference type="Proteomes" id="UP000466442">
    <property type="component" value="Unassembled WGS sequence"/>
</dbReference>
<feature type="domain" description="Amine oxidase" evidence="1">
    <location>
        <begin position="64"/>
        <end position="504"/>
    </location>
</feature>
<dbReference type="EMBL" id="WIXP02000006">
    <property type="protein sequence ID" value="KAF6209867.1"/>
    <property type="molecule type" value="Genomic_DNA"/>
</dbReference>
<evidence type="ECO:0000313" key="3">
    <source>
        <dbReference type="Proteomes" id="UP000466442"/>
    </source>
</evidence>
<sequence>MLISWTNSCVKQSRNMQLCRMLSNVAKHKIVPNCLMTAVNERAKCVTPHIKGSPPTVIIIGGGLAGLSAAERLEKAGIHDVTILEAQKELGGRIKTCKMNRTNIELGAYHIEGASVANPVYNLANVECLLCPRMEKKPKKEFYFTTDGRMAMGYDEAKMWCEKILHEAASFFTSSQEPPQWNLHEYIEDRLRTVTMNLPGEARQDFIMCVNGLMNCLKAKIGEDLRNICLKQYGSAIEIPGGTLRFPAGALGLVKSLYNCNVLFEKVVQKICYGTNTLGHRVTVQCCDGSAYCCDYVIVTVSLGVLKTLGDMMFQPRLPPLKTSAIQRLGFGFLTVIHFQYAKPFWNKGEHFTMRVSWSKQETEFMTDWVQGICTVMEIIGPDHILKVTVVGREAEWAEKMNDRRLAEEFTAFIRKLTGDGSLPCPTDVIKSHWCNNIHFYGSKSYLGLGSTVKDQCILAEPLPGPCAEGPPSVMFAGEATCPGHFGTLQGARISGFREAERIIDLTIELKGAPMFPDFGTLPKLEPCITPDQKPVEPEIICPKPKEKEDVACRESVPCDPCNY</sequence>
<dbReference type="Pfam" id="PF01593">
    <property type="entry name" value="Amino_oxidase"/>
    <property type="match status" value="1"/>
</dbReference>
<evidence type="ECO:0000313" key="2">
    <source>
        <dbReference type="EMBL" id="KAF6209867.1"/>
    </source>
</evidence>
<accession>A0A8S9XLL4</accession>
<dbReference type="GO" id="GO:0046592">
    <property type="term" value="F:polyamine oxidase activity"/>
    <property type="evidence" value="ECO:0007669"/>
    <property type="project" value="TreeGrafter"/>
</dbReference>
<dbReference type="InterPro" id="IPR050281">
    <property type="entry name" value="Flavin_monoamine_oxidase"/>
</dbReference>
<dbReference type="SUPFAM" id="SSF51905">
    <property type="entry name" value="FAD/NAD(P)-binding domain"/>
    <property type="match status" value="1"/>
</dbReference>
<keyword evidence="3" id="KW-1185">Reference proteome</keyword>
<dbReference type="InterPro" id="IPR002937">
    <property type="entry name" value="Amino_oxidase"/>
</dbReference>
<gene>
    <name evidence="2" type="ORF">GE061_015620</name>
</gene>
<name>A0A8S9XLL4_APOLU</name>
<dbReference type="OrthoDB" id="2219495at2759"/>
<dbReference type="PANTHER" id="PTHR10742:SF416">
    <property type="entry name" value="SPERMINE OXIDASE"/>
    <property type="match status" value="1"/>
</dbReference>
<dbReference type="AlphaFoldDB" id="A0A8S9XLL4"/>
<dbReference type="InterPro" id="IPR036188">
    <property type="entry name" value="FAD/NAD-bd_sf"/>
</dbReference>
<dbReference type="Gene3D" id="3.90.660.10">
    <property type="match status" value="1"/>
</dbReference>
<reference evidence="2" key="1">
    <citation type="journal article" date="2021" name="Mol. Ecol. Resour.">
        <title>Apolygus lucorum genome provides insights into omnivorousness and mesophyll feeding.</title>
        <authorList>
            <person name="Liu Y."/>
            <person name="Liu H."/>
            <person name="Wang H."/>
            <person name="Huang T."/>
            <person name="Liu B."/>
            <person name="Yang B."/>
            <person name="Yin L."/>
            <person name="Li B."/>
            <person name="Zhang Y."/>
            <person name="Zhang S."/>
            <person name="Jiang F."/>
            <person name="Zhang X."/>
            <person name="Ren Y."/>
            <person name="Wang B."/>
            <person name="Wang S."/>
            <person name="Lu Y."/>
            <person name="Wu K."/>
            <person name="Fan W."/>
            <person name="Wang G."/>
        </authorList>
    </citation>
    <scope>NUCLEOTIDE SEQUENCE</scope>
    <source>
        <strain evidence="2">12Hb</strain>
    </source>
</reference>
<organism evidence="2 3">
    <name type="scientific">Apolygus lucorum</name>
    <name type="common">Small green plant bug</name>
    <name type="synonym">Lygocoris lucorum</name>
    <dbReference type="NCBI Taxonomy" id="248454"/>
    <lineage>
        <taxon>Eukaryota</taxon>
        <taxon>Metazoa</taxon>
        <taxon>Ecdysozoa</taxon>
        <taxon>Arthropoda</taxon>
        <taxon>Hexapoda</taxon>
        <taxon>Insecta</taxon>
        <taxon>Pterygota</taxon>
        <taxon>Neoptera</taxon>
        <taxon>Paraneoptera</taxon>
        <taxon>Hemiptera</taxon>
        <taxon>Heteroptera</taxon>
        <taxon>Panheteroptera</taxon>
        <taxon>Cimicomorpha</taxon>
        <taxon>Miridae</taxon>
        <taxon>Mirini</taxon>
        <taxon>Apolygus</taxon>
    </lineage>
</organism>
<dbReference type="PANTHER" id="PTHR10742">
    <property type="entry name" value="FLAVIN MONOAMINE OXIDASE"/>
    <property type="match status" value="1"/>
</dbReference>
<comment type="caution">
    <text evidence="2">The sequence shown here is derived from an EMBL/GenBank/DDBJ whole genome shotgun (WGS) entry which is preliminary data.</text>
</comment>
<evidence type="ECO:0000259" key="1">
    <source>
        <dbReference type="Pfam" id="PF01593"/>
    </source>
</evidence>
<dbReference type="Gene3D" id="3.50.50.60">
    <property type="entry name" value="FAD/NAD(P)-binding domain"/>
    <property type="match status" value="1"/>
</dbReference>
<proteinExistence type="predicted"/>
<dbReference type="SUPFAM" id="SSF54373">
    <property type="entry name" value="FAD-linked reductases, C-terminal domain"/>
    <property type="match status" value="1"/>
</dbReference>